<accession>G7KAX9</accession>
<keyword evidence="3" id="KW-1185">Reference proteome</keyword>
<dbReference type="PaxDb" id="3880-AES95707"/>
<dbReference type="PANTHER" id="PTHR34222:SF99">
    <property type="entry name" value="PROTEIN, PUTATIVE-RELATED"/>
    <property type="match status" value="1"/>
</dbReference>
<dbReference type="AlphaFoldDB" id="G7KAX9"/>
<protein>
    <submittedName>
        <fullName evidence="1 2">Uncharacterized protein</fullName>
    </submittedName>
</protein>
<reference evidence="1 3" key="2">
    <citation type="journal article" date="2014" name="BMC Genomics">
        <title>An improved genome release (version Mt4.0) for the model legume Medicago truncatula.</title>
        <authorList>
            <person name="Tang H."/>
            <person name="Krishnakumar V."/>
            <person name="Bidwell S."/>
            <person name="Rosen B."/>
            <person name="Chan A."/>
            <person name="Zhou S."/>
            <person name="Gentzbittel L."/>
            <person name="Childs K.L."/>
            <person name="Yandell M."/>
            <person name="Gundlach H."/>
            <person name="Mayer K.F."/>
            <person name="Schwartz D.C."/>
            <person name="Town C.D."/>
        </authorList>
    </citation>
    <scope>GENOME REANNOTATION</scope>
    <source>
        <strain evidence="2 3">cv. Jemalong A17</strain>
    </source>
</reference>
<gene>
    <name evidence="1" type="ordered locus">MTR_5g028470</name>
</gene>
<name>G7KAX9_MEDTR</name>
<evidence type="ECO:0000313" key="1">
    <source>
        <dbReference type="EMBL" id="AES95707.1"/>
    </source>
</evidence>
<dbReference type="OMA" id="HLYRCEA"/>
<dbReference type="EMBL" id="CM001221">
    <property type="protein sequence ID" value="AES95707.1"/>
    <property type="molecule type" value="Genomic_DNA"/>
</dbReference>
<dbReference type="PANTHER" id="PTHR34222">
    <property type="entry name" value="GAG_PRE-INTEGRS DOMAIN-CONTAINING PROTEIN"/>
    <property type="match status" value="1"/>
</dbReference>
<dbReference type="EnsemblPlants" id="AES95707">
    <property type="protein sequence ID" value="AES95707"/>
    <property type="gene ID" value="MTR_5g028470"/>
</dbReference>
<dbReference type="Proteomes" id="UP000002051">
    <property type="component" value="Chromosome 5"/>
</dbReference>
<reference evidence="2" key="3">
    <citation type="submission" date="2015-04" db="UniProtKB">
        <authorList>
            <consortium name="EnsemblPlants"/>
        </authorList>
    </citation>
    <scope>IDENTIFICATION</scope>
    <source>
        <strain evidence="2">cv. Jemalong A17</strain>
    </source>
</reference>
<proteinExistence type="predicted"/>
<evidence type="ECO:0000313" key="2">
    <source>
        <dbReference type="EnsemblPlants" id="AES95707"/>
    </source>
</evidence>
<evidence type="ECO:0000313" key="3">
    <source>
        <dbReference type="Proteomes" id="UP000002051"/>
    </source>
</evidence>
<dbReference type="HOGENOM" id="CLU_2964351_0_0_1"/>
<sequence>MASLHLYRCEATRVAKIYITKDQIMQFLTGLNDQFSVLKTQVLLLDPIPSLNKVYFLVV</sequence>
<reference evidence="1 3" key="1">
    <citation type="journal article" date="2011" name="Nature">
        <title>The Medicago genome provides insight into the evolution of rhizobial symbioses.</title>
        <authorList>
            <person name="Young N.D."/>
            <person name="Debelle F."/>
            <person name="Oldroyd G.E."/>
            <person name="Geurts R."/>
            <person name="Cannon S.B."/>
            <person name="Udvardi M.K."/>
            <person name="Benedito V.A."/>
            <person name="Mayer K.F."/>
            <person name="Gouzy J."/>
            <person name="Schoof H."/>
            <person name="Van de Peer Y."/>
            <person name="Proost S."/>
            <person name="Cook D.R."/>
            <person name="Meyers B.C."/>
            <person name="Spannagl M."/>
            <person name="Cheung F."/>
            <person name="De Mita S."/>
            <person name="Krishnakumar V."/>
            <person name="Gundlach H."/>
            <person name="Zhou S."/>
            <person name="Mudge J."/>
            <person name="Bharti A.K."/>
            <person name="Murray J.D."/>
            <person name="Naoumkina M.A."/>
            <person name="Rosen B."/>
            <person name="Silverstein K.A."/>
            <person name="Tang H."/>
            <person name="Rombauts S."/>
            <person name="Zhao P.X."/>
            <person name="Zhou P."/>
            <person name="Barbe V."/>
            <person name="Bardou P."/>
            <person name="Bechner M."/>
            <person name="Bellec A."/>
            <person name="Berger A."/>
            <person name="Berges H."/>
            <person name="Bidwell S."/>
            <person name="Bisseling T."/>
            <person name="Choisne N."/>
            <person name="Couloux A."/>
            <person name="Denny R."/>
            <person name="Deshpande S."/>
            <person name="Dai X."/>
            <person name="Doyle J.J."/>
            <person name="Dudez A.M."/>
            <person name="Farmer A.D."/>
            <person name="Fouteau S."/>
            <person name="Franken C."/>
            <person name="Gibelin C."/>
            <person name="Gish J."/>
            <person name="Goldstein S."/>
            <person name="Gonzalez A.J."/>
            <person name="Green P.J."/>
            <person name="Hallab A."/>
            <person name="Hartog M."/>
            <person name="Hua A."/>
            <person name="Humphray S.J."/>
            <person name="Jeong D.H."/>
            <person name="Jing Y."/>
            <person name="Jocker A."/>
            <person name="Kenton S.M."/>
            <person name="Kim D.J."/>
            <person name="Klee K."/>
            <person name="Lai H."/>
            <person name="Lang C."/>
            <person name="Lin S."/>
            <person name="Macmil S.L."/>
            <person name="Magdelenat G."/>
            <person name="Matthews L."/>
            <person name="McCorrison J."/>
            <person name="Monaghan E.L."/>
            <person name="Mun J.H."/>
            <person name="Najar F.Z."/>
            <person name="Nicholson C."/>
            <person name="Noirot C."/>
            <person name="O'Bleness M."/>
            <person name="Paule C.R."/>
            <person name="Poulain J."/>
            <person name="Prion F."/>
            <person name="Qin B."/>
            <person name="Qu C."/>
            <person name="Retzel E.F."/>
            <person name="Riddle C."/>
            <person name="Sallet E."/>
            <person name="Samain S."/>
            <person name="Samson N."/>
            <person name="Sanders I."/>
            <person name="Saurat O."/>
            <person name="Scarpelli C."/>
            <person name="Schiex T."/>
            <person name="Segurens B."/>
            <person name="Severin A.J."/>
            <person name="Sherrier D.J."/>
            <person name="Shi R."/>
            <person name="Sims S."/>
            <person name="Singer S.R."/>
            <person name="Sinharoy S."/>
            <person name="Sterck L."/>
            <person name="Viollet A."/>
            <person name="Wang B.B."/>
            <person name="Wang K."/>
            <person name="Wang M."/>
            <person name="Wang X."/>
            <person name="Warfsmann J."/>
            <person name="Weissenbach J."/>
            <person name="White D.D."/>
            <person name="White J.D."/>
            <person name="Wiley G.B."/>
            <person name="Wincker P."/>
            <person name="Xing Y."/>
            <person name="Yang L."/>
            <person name="Yao Z."/>
            <person name="Ying F."/>
            <person name="Zhai J."/>
            <person name="Zhou L."/>
            <person name="Zuber A."/>
            <person name="Denarie J."/>
            <person name="Dixon R.A."/>
            <person name="May G.D."/>
            <person name="Schwartz D.C."/>
            <person name="Rogers J."/>
            <person name="Quetier F."/>
            <person name="Town C.D."/>
            <person name="Roe B.A."/>
        </authorList>
    </citation>
    <scope>NUCLEOTIDE SEQUENCE [LARGE SCALE GENOMIC DNA]</scope>
    <source>
        <strain evidence="1">A17</strain>
        <strain evidence="2 3">cv. Jemalong A17</strain>
    </source>
</reference>
<organism evidence="1 3">
    <name type="scientific">Medicago truncatula</name>
    <name type="common">Barrel medic</name>
    <name type="synonym">Medicago tribuloides</name>
    <dbReference type="NCBI Taxonomy" id="3880"/>
    <lineage>
        <taxon>Eukaryota</taxon>
        <taxon>Viridiplantae</taxon>
        <taxon>Streptophyta</taxon>
        <taxon>Embryophyta</taxon>
        <taxon>Tracheophyta</taxon>
        <taxon>Spermatophyta</taxon>
        <taxon>Magnoliopsida</taxon>
        <taxon>eudicotyledons</taxon>
        <taxon>Gunneridae</taxon>
        <taxon>Pentapetalae</taxon>
        <taxon>rosids</taxon>
        <taxon>fabids</taxon>
        <taxon>Fabales</taxon>
        <taxon>Fabaceae</taxon>
        <taxon>Papilionoideae</taxon>
        <taxon>50 kb inversion clade</taxon>
        <taxon>NPAAA clade</taxon>
        <taxon>Hologalegina</taxon>
        <taxon>IRL clade</taxon>
        <taxon>Trifolieae</taxon>
        <taxon>Medicago</taxon>
    </lineage>
</organism>